<evidence type="ECO:0000256" key="1">
    <source>
        <dbReference type="ARBA" id="ARBA00022723"/>
    </source>
</evidence>
<dbReference type="PANTHER" id="PTHR24379">
    <property type="entry name" value="KRAB AND ZINC FINGER DOMAIN-CONTAINING"/>
    <property type="match status" value="1"/>
</dbReference>
<gene>
    <name evidence="7" type="ORF">BD310DRAFT_887680</name>
</gene>
<dbReference type="OMA" id="CVLCHRE"/>
<evidence type="ECO:0000313" key="7">
    <source>
        <dbReference type="EMBL" id="TBU53516.1"/>
    </source>
</evidence>
<dbReference type="InterPro" id="IPR022755">
    <property type="entry name" value="Znf_C2H2_jaz"/>
</dbReference>
<keyword evidence="8" id="KW-1185">Reference proteome</keyword>
<dbReference type="Gene3D" id="3.30.160.60">
    <property type="entry name" value="Classic Zinc Finger"/>
    <property type="match status" value="2"/>
</dbReference>
<keyword evidence="3 5" id="KW-0863">Zinc-finger</keyword>
<proteinExistence type="predicted"/>
<feature type="domain" description="C2H2-type" evidence="6">
    <location>
        <begin position="105"/>
        <end position="129"/>
    </location>
</feature>
<dbReference type="PANTHER" id="PTHR24379:SF127">
    <property type="entry name" value="BLOODY FINGERS-RELATED"/>
    <property type="match status" value="1"/>
</dbReference>
<dbReference type="InterPro" id="IPR013087">
    <property type="entry name" value="Znf_C2H2_type"/>
</dbReference>
<dbReference type="SUPFAM" id="SSF57667">
    <property type="entry name" value="beta-beta-alpha zinc fingers"/>
    <property type="match status" value="2"/>
</dbReference>
<organism evidence="7 8">
    <name type="scientific">Dichomitus squalens</name>
    <dbReference type="NCBI Taxonomy" id="114155"/>
    <lineage>
        <taxon>Eukaryota</taxon>
        <taxon>Fungi</taxon>
        <taxon>Dikarya</taxon>
        <taxon>Basidiomycota</taxon>
        <taxon>Agaricomycotina</taxon>
        <taxon>Agaricomycetes</taxon>
        <taxon>Polyporales</taxon>
        <taxon>Polyporaceae</taxon>
        <taxon>Dichomitus</taxon>
    </lineage>
</organism>
<dbReference type="AlphaFoldDB" id="A0A4Q9PII1"/>
<dbReference type="Proteomes" id="UP000292082">
    <property type="component" value="Unassembled WGS sequence"/>
</dbReference>
<dbReference type="Pfam" id="PF12874">
    <property type="entry name" value="zf-met"/>
    <property type="match status" value="1"/>
</dbReference>
<accession>A0A4Q9PII1</accession>
<evidence type="ECO:0000259" key="6">
    <source>
        <dbReference type="PROSITE" id="PS50157"/>
    </source>
</evidence>
<dbReference type="Pfam" id="PF12171">
    <property type="entry name" value="zf-C2H2_jaz"/>
    <property type="match status" value="1"/>
</dbReference>
<dbReference type="PROSITE" id="PS00028">
    <property type="entry name" value="ZINC_FINGER_C2H2_1"/>
    <property type="match status" value="2"/>
</dbReference>
<feature type="domain" description="C2H2-type" evidence="6">
    <location>
        <begin position="28"/>
        <end position="54"/>
    </location>
</feature>
<keyword evidence="4" id="KW-0862">Zinc</keyword>
<dbReference type="InterPro" id="IPR036236">
    <property type="entry name" value="Znf_C2H2_sf"/>
</dbReference>
<keyword evidence="1" id="KW-0479">Metal-binding</keyword>
<reference evidence="7 8" key="1">
    <citation type="submission" date="2019-01" db="EMBL/GenBank/DDBJ databases">
        <title>Draft genome sequences of three monokaryotic isolates of the white-rot basidiomycete fungus Dichomitus squalens.</title>
        <authorList>
            <consortium name="DOE Joint Genome Institute"/>
            <person name="Lopez S.C."/>
            <person name="Andreopoulos B."/>
            <person name="Pangilinan J."/>
            <person name="Lipzen A."/>
            <person name="Riley R."/>
            <person name="Ahrendt S."/>
            <person name="Ng V."/>
            <person name="Barry K."/>
            <person name="Daum C."/>
            <person name="Grigoriev I.V."/>
            <person name="Hilden K.S."/>
            <person name="Makela M.R."/>
            <person name="de Vries R.P."/>
        </authorList>
    </citation>
    <scope>NUCLEOTIDE SEQUENCE [LARGE SCALE GENOMIC DNA]</scope>
    <source>
        <strain evidence="7 8">CBS 464.89</strain>
    </source>
</reference>
<dbReference type="GO" id="GO:0008270">
    <property type="term" value="F:zinc ion binding"/>
    <property type="evidence" value="ECO:0007669"/>
    <property type="project" value="UniProtKB-KW"/>
</dbReference>
<dbReference type="PROSITE" id="PS50157">
    <property type="entry name" value="ZINC_FINGER_C2H2_2"/>
    <property type="match status" value="3"/>
</dbReference>
<feature type="domain" description="C2H2-type" evidence="6">
    <location>
        <begin position="214"/>
        <end position="238"/>
    </location>
</feature>
<dbReference type="GO" id="GO:0000977">
    <property type="term" value="F:RNA polymerase II transcription regulatory region sequence-specific DNA binding"/>
    <property type="evidence" value="ECO:0007669"/>
    <property type="project" value="TreeGrafter"/>
</dbReference>
<dbReference type="GO" id="GO:0000981">
    <property type="term" value="F:DNA-binding transcription factor activity, RNA polymerase II-specific"/>
    <property type="evidence" value="ECO:0007669"/>
    <property type="project" value="TreeGrafter"/>
</dbReference>
<dbReference type="Pfam" id="PF13912">
    <property type="entry name" value="zf-C2H2_6"/>
    <property type="match status" value="1"/>
</dbReference>
<dbReference type="SMART" id="SM00355">
    <property type="entry name" value="ZnF_C2H2"/>
    <property type="match status" value="6"/>
</dbReference>
<evidence type="ECO:0000256" key="5">
    <source>
        <dbReference type="PROSITE-ProRule" id="PRU00042"/>
    </source>
</evidence>
<evidence type="ECO:0000256" key="4">
    <source>
        <dbReference type="ARBA" id="ARBA00022833"/>
    </source>
</evidence>
<keyword evidence="2" id="KW-0677">Repeat</keyword>
<protein>
    <recommendedName>
        <fullName evidence="6">C2H2-type domain-containing protein</fullName>
    </recommendedName>
</protein>
<evidence type="ECO:0000256" key="3">
    <source>
        <dbReference type="ARBA" id="ARBA00022771"/>
    </source>
</evidence>
<dbReference type="GO" id="GO:0005634">
    <property type="term" value="C:nucleus"/>
    <property type="evidence" value="ECO:0007669"/>
    <property type="project" value="TreeGrafter"/>
</dbReference>
<dbReference type="EMBL" id="ML145212">
    <property type="protein sequence ID" value="TBU53516.1"/>
    <property type="molecule type" value="Genomic_DNA"/>
</dbReference>
<sequence>MAYCERCRRWFCSDQALWQHERTSSYHHFCAACDRDFVSETALTQHYMNSSRHTYCTLCSELIDDLDMSLSEHYEEAHYKCPGCHLVYRDRKSMLAHCEEEHADRWCIPCKRMFINANNLRQHQRSAIHQPATIRCPMKGCGKLFISTSHLVLHLESGTCTSGMTRKMIDDLVAKYDKRGIITNPERLIEGPSRSSPDVIKTWATERAWNGWAYECYVCHKTFSSLTALNAHLGSPVHGDKLYHCPKAYGGCGTEYRTLSAFLQHVESGRCGVIRFQDKFRKIIDDVAKGGRLLTGY</sequence>
<evidence type="ECO:0000256" key="2">
    <source>
        <dbReference type="ARBA" id="ARBA00022737"/>
    </source>
</evidence>
<name>A0A4Q9PII1_9APHY</name>
<evidence type="ECO:0000313" key="8">
    <source>
        <dbReference type="Proteomes" id="UP000292082"/>
    </source>
</evidence>